<name>A0A4U8WKD8_9FLAO</name>
<evidence type="ECO:0000256" key="1">
    <source>
        <dbReference type="SAM" id="Phobius"/>
    </source>
</evidence>
<sequence length="147" mass="16889">MKITNYGFTRCLVCAVILFTFLLSSAVVFISHESTSFIIIAAICAAMIFLIWRIQSVTYEVSGSCLTIRKYHPFTFKKFYHPYIELPQSSICNYKVSTYYGITKLTLRINTSRKKDFKITVYLLGFSNSQNKKIKSSLQMITAGHHQ</sequence>
<protein>
    <submittedName>
        <fullName evidence="2">Uncharacterized protein</fullName>
    </submittedName>
</protein>
<accession>A0A4U8WKD8</accession>
<reference evidence="2 3" key="1">
    <citation type="submission" date="2019-02" db="EMBL/GenBank/DDBJ databases">
        <authorList>
            <consortium name="Pathogen Informatics"/>
        </authorList>
    </citation>
    <scope>NUCLEOTIDE SEQUENCE [LARGE SCALE GENOMIC DNA]</scope>
    <source>
        <strain evidence="2 3">3012STDY6944375</strain>
    </source>
</reference>
<evidence type="ECO:0000313" key="2">
    <source>
        <dbReference type="EMBL" id="VFB03238.1"/>
    </source>
</evidence>
<dbReference type="AlphaFoldDB" id="A0A4U8WKD8"/>
<evidence type="ECO:0000313" key="3">
    <source>
        <dbReference type="Proteomes" id="UP000290013"/>
    </source>
</evidence>
<proteinExistence type="predicted"/>
<dbReference type="RefSeq" id="WP_130913902.1">
    <property type="nucleotide sequence ID" value="NZ_LR215974.1"/>
</dbReference>
<keyword evidence="1" id="KW-0812">Transmembrane</keyword>
<dbReference type="EMBL" id="LR215974">
    <property type="protein sequence ID" value="VFB03238.1"/>
    <property type="molecule type" value="Genomic_DNA"/>
</dbReference>
<dbReference type="Proteomes" id="UP000290013">
    <property type="component" value="Chromosome"/>
</dbReference>
<gene>
    <name evidence="2" type="ORF">NCTC12078_01232</name>
</gene>
<keyword evidence="1" id="KW-1133">Transmembrane helix</keyword>
<keyword evidence="1" id="KW-0472">Membrane</keyword>
<feature type="transmembrane region" description="Helical" evidence="1">
    <location>
        <begin position="36"/>
        <end position="54"/>
    </location>
</feature>
<dbReference type="KEGG" id="ctai:NCTC12078_01232"/>
<organism evidence="2 3">
    <name type="scientific">Chryseobacterium taihuense</name>
    <dbReference type="NCBI Taxonomy" id="1141221"/>
    <lineage>
        <taxon>Bacteria</taxon>
        <taxon>Pseudomonadati</taxon>
        <taxon>Bacteroidota</taxon>
        <taxon>Flavobacteriia</taxon>
        <taxon>Flavobacteriales</taxon>
        <taxon>Weeksellaceae</taxon>
        <taxon>Chryseobacterium group</taxon>
        <taxon>Chryseobacterium</taxon>
    </lineage>
</organism>